<dbReference type="AlphaFoldDB" id="A0A850PNB8"/>
<sequence>MPDEIETAEQLITLADLSDIVIHELSAIRAATSDRYEIDLPPDELHAPDSADDDAALSFSIRMDDNQLGVRSRVETSNAYGTFVVDGEALFDLPVPVSSRHPDIVHQFVEQVGARVVFPYIRAAVAALAAQLSVPASPLPILRAGDVTLTHDDEPVNEEVPSEFFMHGTVARATEDGGQEQVAEFFVDEETGSLTRIGGEGEVPEADEFLDFMAELPPPEEISAEWIVRNHGDAGIRQSLESLREANGDAATDQMLAEVDEAVAHIEAEEAFDALHIAIKKLDDVVASVRSTDTDAESVNDDAEAHVSTSLLDAATHVCEGWLRVHNALPD</sequence>
<evidence type="ECO:0000313" key="1">
    <source>
        <dbReference type="EMBL" id="NVN49176.1"/>
    </source>
</evidence>
<organism evidence="1 2">
    <name type="scientific">Mycolicibacterium hippocampi</name>
    <dbReference type="NCBI Taxonomy" id="659824"/>
    <lineage>
        <taxon>Bacteria</taxon>
        <taxon>Bacillati</taxon>
        <taxon>Actinomycetota</taxon>
        <taxon>Actinomycetes</taxon>
        <taxon>Mycobacteriales</taxon>
        <taxon>Mycobacteriaceae</taxon>
        <taxon>Mycolicibacterium</taxon>
    </lineage>
</organism>
<proteinExistence type="predicted"/>
<name>A0A850PNB8_9MYCO</name>
<dbReference type="RefSeq" id="WP_256735898.1">
    <property type="nucleotide sequence ID" value="NZ_JABFYL010000012.1"/>
</dbReference>
<evidence type="ECO:0000313" key="2">
    <source>
        <dbReference type="Proteomes" id="UP000570517"/>
    </source>
</evidence>
<dbReference type="Proteomes" id="UP000570517">
    <property type="component" value="Unassembled WGS sequence"/>
</dbReference>
<protein>
    <submittedName>
        <fullName evidence="1">Uncharacterized protein</fullName>
    </submittedName>
</protein>
<dbReference type="EMBL" id="JABFYL010000012">
    <property type="protein sequence ID" value="NVN49176.1"/>
    <property type="molecule type" value="Genomic_DNA"/>
</dbReference>
<keyword evidence="2" id="KW-1185">Reference proteome</keyword>
<accession>A0A850PNB8</accession>
<reference evidence="1 2" key="1">
    <citation type="submission" date="2020-05" db="EMBL/GenBank/DDBJ databases">
        <title>Draft genome sequence of Mycobacterium hippocampi DL, isolated from European seabass, Dicentrarchus labrax, reared in fish farms.</title>
        <authorList>
            <person name="Stathopoulou P."/>
            <person name="Asimakis E."/>
            <person name="Tzokas K."/>
            <person name="Batargias C."/>
            <person name="Tsiamis G."/>
        </authorList>
    </citation>
    <scope>NUCLEOTIDE SEQUENCE [LARGE SCALE GENOMIC DNA]</scope>
    <source>
        <strain evidence="1 2">DL</strain>
    </source>
</reference>
<comment type="caution">
    <text evidence="1">The sequence shown here is derived from an EMBL/GenBank/DDBJ whole genome shotgun (WGS) entry which is preliminary data.</text>
</comment>
<gene>
    <name evidence="1" type="ORF">HLY00_2061</name>
</gene>